<dbReference type="InterPro" id="IPR011991">
    <property type="entry name" value="ArsR-like_HTH"/>
</dbReference>
<dbReference type="PANTHER" id="PTHR33164">
    <property type="entry name" value="TRANSCRIPTIONAL REGULATOR, MARR FAMILY"/>
    <property type="match status" value="1"/>
</dbReference>
<dbReference type="InterPro" id="IPR036388">
    <property type="entry name" value="WH-like_DNA-bd_sf"/>
</dbReference>
<name>A0A1L8CV00_9THEO</name>
<dbReference type="PANTHER" id="PTHR33164:SF43">
    <property type="entry name" value="HTH-TYPE TRANSCRIPTIONAL REPRESSOR YETL"/>
    <property type="match status" value="1"/>
</dbReference>
<dbReference type="SMART" id="SM00347">
    <property type="entry name" value="HTH_MARR"/>
    <property type="match status" value="1"/>
</dbReference>
<dbReference type="InterPro" id="IPR000835">
    <property type="entry name" value="HTH_MarR-typ"/>
</dbReference>
<dbReference type="STRING" id="870242.cpu_12420"/>
<evidence type="ECO:0000259" key="1">
    <source>
        <dbReference type="PROSITE" id="PS50995"/>
    </source>
</evidence>
<dbReference type="PRINTS" id="PR00598">
    <property type="entry name" value="HTHMARR"/>
</dbReference>
<keyword evidence="3" id="KW-1185">Reference proteome</keyword>
<evidence type="ECO:0000313" key="2">
    <source>
        <dbReference type="EMBL" id="GAV22732.1"/>
    </source>
</evidence>
<dbReference type="RefSeq" id="WP_234970202.1">
    <property type="nucleotide sequence ID" value="NZ_BDJK01000018.1"/>
</dbReference>
<organism evidence="2 3">
    <name type="scientific">Carboxydothermus pertinax</name>
    <dbReference type="NCBI Taxonomy" id="870242"/>
    <lineage>
        <taxon>Bacteria</taxon>
        <taxon>Bacillati</taxon>
        <taxon>Bacillota</taxon>
        <taxon>Clostridia</taxon>
        <taxon>Thermoanaerobacterales</taxon>
        <taxon>Thermoanaerobacteraceae</taxon>
        <taxon>Carboxydothermus</taxon>
    </lineage>
</organism>
<feature type="domain" description="HTH marR-type" evidence="1">
    <location>
        <begin position="1"/>
        <end position="127"/>
    </location>
</feature>
<dbReference type="SUPFAM" id="SSF46785">
    <property type="entry name" value="Winged helix' DNA-binding domain"/>
    <property type="match status" value="1"/>
</dbReference>
<sequence>MIQFKRGDGFHGQRFAIKKSEFILLATMQEMISQGDKGVKVSDLGARLQITPAAVTHMLNSLEEGGYIERVRDLKDRRIVLVKPSKKGQEILEQGKKEFFERFYGLVGFLGEEDSRELIKLLNKVIRYFKEGVKKDGN</sequence>
<dbReference type="Gene3D" id="1.10.10.10">
    <property type="entry name" value="Winged helix-like DNA-binding domain superfamily/Winged helix DNA-binding domain"/>
    <property type="match status" value="1"/>
</dbReference>
<dbReference type="PROSITE" id="PS50995">
    <property type="entry name" value="HTH_MARR_2"/>
    <property type="match status" value="1"/>
</dbReference>
<dbReference type="InterPro" id="IPR036390">
    <property type="entry name" value="WH_DNA-bd_sf"/>
</dbReference>
<dbReference type="Pfam" id="PF01047">
    <property type="entry name" value="MarR"/>
    <property type="match status" value="1"/>
</dbReference>
<reference evidence="3" key="1">
    <citation type="submission" date="2016-12" db="EMBL/GenBank/DDBJ databases">
        <title>Draft Genome Sequences od Carboxydothermus pertinax and islandicus, Hydrogenogenic Carboxydotrophic Bacteria.</title>
        <authorList>
            <person name="Fukuyama Y."/>
            <person name="Ohmae K."/>
            <person name="Yoneda Y."/>
            <person name="Yoshida T."/>
            <person name="Sako Y."/>
        </authorList>
    </citation>
    <scope>NUCLEOTIDE SEQUENCE [LARGE SCALE GENOMIC DNA]</scope>
    <source>
        <strain evidence="3">Ug1</strain>
    </source>
</reference>
<dbReference type="GO" id="GO:0003700">
    <property type="term" value="F:DNA-binding transcription factor activity"/>
    <property type="evidence" value="ECO:0007669"/>
    <property type="project" value="InterPro"/>
</dbReference>
<dbReference type="AlphaFoldDB" id="A0A1L8CV00"/>
<gene>
    <name evidence="2" type="ORF">cpu_12420</name>
</gene>
<dbReference type="InterPro" id="IPR039422">
    <property type="entry name" value="MarR/SlyA-like"/>
</dbReference>
<proteinExistence type="predicted"/>
<comment type="caution">
    <text evidence="2">The sequence shown here is derived from an EMBL/GenBank/DDBJ whole genome shotgun (WGS) entry which is preliminary data.</text>
</comment>
<dbReference type="CDD" id="cd00090">
    <property type="entry name" value="HTH_ARSR"/>
    <property type="match status" value="1"/>
</dbReference>
<dbReference type="GO" id="GO:0006950">
    <property type="term" value="P:response to stress"/>
    <property type="evidence" value="ECO:0007669"/>
    <property type="project" value="TreeGrafter"/>
</dbReference>
<accession>A0A1L8CV00</accession>
<protein>
    <submittedName>
        <fullName evidence="2">Transcriptional regulator</fullName>
    </submittedName>
</protein>
<dbReference type="Proteomes" id="UP000187485">
    <property type="component" value="Unassembled WGS sequence"/>
</dbReference>
<evidence type="ECO:0000313" key="3">
    <source>
        <dbReference type="Proteomes" id="UP000187485"/>
    </source>
</evidence>
<dbReference type="EMBL" id="BDJK01000018">
    <property type="protein sequence ID" value="GAV22732.1"/>
    <property type="molecule type" value="Genomic_DNA"/>
</dbReference>